<keyword evidence="3" id="KW-1185">Reference proteome</keyword>
<organism evidence="2 3">
    <name type="scientific">Daphnia magna</name>
    <dbReference type="NCBI Taxonomy" id="35525"/>
    <lineage>
        <taxon>Eukaryota</taxon>
        <taxon>Metazoa</taxon>
        <taxon>Ecdysozoa</taxon>
        <taxon>Arthropoda</taxon>
        <taxon>Crustacea</taxon>
        <taxon>Branchiopoda</taxon>
        <taxon>Diplostraca</taxon>
        <taxon>Cladocera</taxon>
        <taxon>Anomopoda</taxon>
        <taxon>Daphniidae</taxon>
        <taxon>Daphnia</taxon>
    </lineage>
</organism>
<reference evidence="2 3" key="1">
    <citation type="journal article" date="2023" name="Nucleic Acids Res.">
        <title>The hologenome of Daphnia magna reveals possible DNA methylation and microbiome-mediated evolution of the host genome.</title>
        <authorList>
            <person name="Chaturvedi A."/>
            <person name="Li X."/>
            <person name="Dhandapani V."/>
            <person name="Marshall H."/>
            <person name="Kissane S."/>
            <person name="Cuenca-Cambronero M."/>
            <person name="Asole G."/>
            <person name="Calvet F."/>
            <person name="Ruiz-Romero M."/>
            <person name="Marangio P."/>
            <person name="Guigo R."/>
            <person name="Rago D."/>
            <person name="Mirbahai L."/>
            <person name="Eastwood N."/>
            <person name="Colbourne J.K."/>
            <person name="Zhou J."/>
            <person name="Mallon E."/>
            <person name="Orsini L."/>
        </authorList>
    </citation>
    <scope>NUCLEOTIDE SEQUENCE [LARGE SCALE GENOMIC DNA]</scope>
    <source>
        <strain evidence="2">LRV0_1</strain>
    </source>
</reference>
<comment type="caution">
    <text evidence="2">The sequence shown here is derived from an EMBL/GenBank/DDBJ whole genome shotgun (WGS) entry which is preliminary data.</text>
</comment>
<proteinExistence type="predicted"/>
<feature type="compositionally biased region" description="Low complexity" evidence="1">
    <location>
        <begin position="1"/>
        <end position="11"/>
    </location>
</feature>
<sequence length="230" mass="25487">MSSSSASTDSSSDSERESRGSSRRSNGAVRRAREAEALSLVDAEESGSVVTGEPGPSRTPEREASLALEIPHDPQVPLEGGSRRRKKEERKERPRKRRREEDPVIKFKLSKDRSRKLFIPFNRGLGSADGRMMRERYLVSVKKRSAAFKCPSLDDALYQRLRQVKGSSASKNTINQNERGLNAVRQNMTTTPVRVQVPGLNLQQETGSSIRYTSATCLTHSVATPSRSGT</sequence>
<evidence type="ECO:0000256" key="1">
    <source>
        <dbReference type="SAM" id="MobiDB-lite"/>
    </source>
</evidence>
<evidence type="ECO:0000313" key="2">
    <source>
        <dbReference type="EMBL" id="KAK4005661.1"/>
    </source>
</evidence>
<name>A0ABQ9YYG3_9CRUS</name>
<dbReference type="EMBL" id="JAOYFB010000002">
    <property type="protein sequence ID" value="KAK4005661.1"/>
    <property type="molecule type" value="Genomic_DNA"/>
</dbReference>
<evidence type="ECO:0000313" key="3">
    <source>
        <dbReference type="Proteomes" id="UP001234178"/>
    </source>
</evidence>
<feature type="compositionally biased region" description="Basic residues" evidence="1">
    <location>
        <begin position="83"/>
        <end position="98"/>
    </location>
</feature>
<accession>A0ABQ9YYG3</accession>
<gene>
    <name evidence="2" type="ORF">OUZ56_010704</name>
</gene>
<feature type="region of interest" description="Disordered" evidence="1">
    <location>
        <begin position="1"/>
        <end position="104"/>
    </location>
</feature>
<dbReference type="Proteomes" id="UP001234178">
    <property type="component" value="Unassembled WGS sequence"/>
</dbReference>
<protein>
    <submittedName>
        <fullName evidence="2">Uncharacterized protein</fullName>
    </submittedName>
</protein>